<dbReference type="Proteomes" id="UP000243579">
    <property type="component" value="Unassembled WGS sequence"/>
</dbReference>
<sequence>MVLPLPPDYFVCPALGPDERAQLVRLAQTICQDTVQNALVLDAQPIAATIANTTTRRRARIRKGVDSRDASLEAMSCYTQVRASLDDVADLFYLNSTLKLRTFGRVLGKSIVDKATLYTLVDRPAERGKMTNPLHYIGVEWAAIDAPLGFATRDLCYLEAQDEFEFVDTRNRKRRGWVRAIHSIEIDACPSLTKSHGLVRAAVYRSGHVFIESESNPDMLDYYNVIAADPRGRLVPRAVTQHFMKAHVSQGLNLEEHLLLQRMQSDSNSMSWGNTVTSTLKSASYCMGCDAKFGLFLARRKCEQCSRVVCKACCSRWTKTTGAKTSRVCICRRCSQSLEDPEPVPFLNVTQALATASQYNLRSNQVIAPRPRRAPPASQRFPQISEDGAPEGESDVIMLWDDGQVSKRDGTFTFLSSSTSLHHTLRTNVSGYQSSFYSYQYSEDGAQVQTAPPSTYVSAPPKSIVEEAAMPVSASPTPSDISDIFDAVLEALESSDASCAAGMLSAKEGANAAARRVRLWNLDRYCRTRGSKSVIVPASDIPFDTAPWNAHVAAKLGPCVQARLEPEGPFEVQLAHLAIDRTGDETTMKPASAPPGTFGTLGLLSLPFVSAAGWAGVVQYERSKANHPPRGYTFVTGSMDDMVQDTLQTGDLVFFKRNCGFLPPKDGLSCFLSNHVESWQSRYNHCGFVLVDRLGEKYIVEETFAGVKCRPYSARILTSLSTEIVVVPLKVKRTIAMQQAANQFVQENVGRPSRFSLQHILNQMAKAEAASDGAPTHPAAGENAIDHMDFSYACEGLIAEVYQRMGLLPAEATNGYLHPTSATIKDWSAFRRVQLLQDAEFAQMLPIRLL</sequence>
<protein>
    <recommendedName>
        <fullName evidence="6">FYVE-type domain-containing protein</fullName>
    </recommendedName>
</protein>
<keyword evidence="8" id="KW-1185">Reference proteome</keyword>
<feature type="region of interest" description="Disordered" evidence="5">
    <location>
        <begin position="368"/>
        <end position="392"/>
    </location>
</feature>
<dbReference type="Gene3D" id="3.30.530.20">
    <property type="match status" value="1"/>
</dbReference>
<accession>A0A1V9Y4R9</accession>
<dbReference type="PROSITE" id="PS50178">
    <property type="entry name" value="ZF_FYVE"/>
    <property type="match status" value="1"/>
</dbReference>
<keyword evidence="1" id="KW-0479">Metal-binding</keyword>
<dbReference type="CDD" id="cd00065">
    <property type="entry name" value="FYVE_like_SF"/>
    <property type="match status" value="1"/>
</dbReference>
<reference evidence="7 8" key="1">
    <citation type="journal article" date="2014" name="Genome Biol. Evol.">
        <title>The secreted proteins of Achlya hypogyna and Thraustotheca clavata identify the ancestral oomycete secretome and reveal gene acquisitions by horizontal gene transfer.</title>
        <authorList>
            <person name="Misner I."/>
            <person name="Blouin N."/>
            <person name="Leonard G."/>
            <person name="Richards T.A."/>
            <person name="Lane C.E."/>
        </authorList>
    </citation>
    <scope>NUCLEOTIDE SEQUENCE [LARGE SCALE GENOMIC DNA]</scope>
    <source>
        <strain evidence="7 8">ATCC 48635</strain>
    </source>
</reference>
<evidence type="ECO:0000256" key="1">
    <source>
        <dbReference type="ARBA" id="ARBA00022723"/>
    </source>
</evidence>
<dbReference type="InterPro" id="IPR023393">
    <property type="entry name" value="START-like_dom_sf"/>
</dbReference>
<evidence type="ECO:0000313" key="7">
    <source>
        <dbReference type="EMBL" id="OQR80678.1"/>
    </source>
</evidence>
<evidence type="ECO:0000256" key="4">
    <source>
        <dbReference type="PROSITE-ProRule" id="PRU00091"/>
    </source>
</evidence>
<feature type="domain" description="FYVE-type" evidence="6">
    <location>
        <begin position="280"/>
        <end position="339"/>
    </location>
</feature>
<dbReference type="InterPro" id="IPR017455">
    <property type="entry name" value="Znf_FYVE-rel"/>
</dbReference>
<dbReference type="InterPro" id="IPR038765">
    <property type="entry name" value="Papain-like_cys_pep_sf"/>
</dbReference>
<name>A0A1V9Y4R9_ACHHY</name>
<dbReference type="InterPro" id="IPR000306">
    <property type="entry name" value="Znf_FYVE"/>
</dbReference>
<organism evidence="7 8">
    <name type="scientific">Achlya hypogyna</name>
    <name type="common">Oomycete</name>
    <name type="synonym">Protoachlya hypogyna</name>
    <dbReference type="NCBI Taxonomy" id="1202772"/>
    <lineage>
        <taxon>Eukaryota</taxon>
        <taxon>Sar</taxon>
        <taxon>Stramenopiles</taxon>
        <taxon>Oomycota</taxon>
        <taxon>Saprolegniomycetes</taxon>
        <taxon>Saprolegniales</taxon>
        <taxon>Achlyaceae</taxon>
        <taxon>Achlya</taxon>
    </lineage>
</organism>
<dbReference type="SUPFAM" id="SSF54001">
    <property type="entry name" value="Cysteine proteinases"/>
    <property type="match status" value="1"/>
</dbReference>
<evidence type="ECO:0000256" key="2">
    <source>
        <dbReference type="ARBA" id="ARBA00022771"/>
    </source>
</evidence>
<dbReference type="Pfam" id="PF01363">
    <property type="entry name" value="FYVE"/>
    <property type="match status" value="1"/>
</dbReference>
<gene>
    <name evidence="7" type="ORF">ACHHYP_17326</name>
</gene>
<dbReference type="OrthoDB" id="58838at2759"/>
<evidence type="ECO:0000256" key="5">
    <source>
        <dbReference type="SAM" id="MobiDB-lite"/>
    </source>
</evidence>
<keyword evidence="3" id="KW-0862">Zinc</keyword>
<dbReference type="InterPro" id="IPR011011">
    <property type="entry name" value="Znf_FYVE_PHD"/>
</dbReference>
<keyword evidence="2 4" id="KW-0863">Zinc-finger</keyword>
<dbReference type="SUPFAM" id="SSF55961">
    <property type="entry name" value="Bet v1-like"/>
    <property type="match status" value="1"/>
</dbReference>
<dbReference type="Gene3D" id="3.30.40.10">
    <property type="entry name" value="Zinc/RING finger domain, C3HC4 (zinc finger)"/>
    <property type="match status" value="1"/>
</dbReference>
<dbReference type="SUPFAM" id="SSF57903">
    <property type="entry name" value="FYVE/PHD zinc finger"/>
    <property type="match status" value="1"/>
</dbReference>
<dbReference type="PANTHER" id="PTHR13510">
    <property type="entry name" value="FYVE-FINGER-CONTAINING RAB5 EFFECTOR PROTEIN RABENOSYN-5-RELATED"/>
    <property type="match status" value="1"/>
</dbReference>
<dbReference type="GO" id="GO:0008270">
    <property type="term" value="F:zinc ion binding"/>
    <property type="evidence" value="ECO:0007669"/>
    <property type="project" value="UniProtKB-KW"/>
</dbReference>
<dbReference type="InterPro" id="IPR052727">
    <property type="entry name" value="Rab4/Rab5_effector"/>
</dbReference>
<dbReference type="EMBL" id="JNBR01002885">
    <property type="protein sequence ID" value="OQR80678.1"/>
    <property type="molecule type" value="Genomic_DNA"/>
</dbReference>
<proteinExistence type="predicted"/>
<evidence type="ECO:0000259" key="6">
    <source>
        <dbReference type="PROSITE" id="PS50178"/>
    </source>
</evidence>
<comment type="caution">
    <text evidence="7">The sequence shown here is derived from an EMBL/GenBank/DDBJ whole genome shotgun (WGS) entry which is preliminary data.</text>
</comment>
<dbReference type="Gene3D" id="3.90.1720.10">
    <property type="entry name" value="endopeptidase domain like (from Nostoc punctiforme)"/>
    <property type="match status" value="1"/>
</dbReference>
<dbReference type="InterPro" id="IPR013083">
    <property type="entry name" value="Znf_RING/FYVE/PHD"/>
</dbReference>
<dbReference type="AlphaFoldDB" id="A0A1V9Y4R9"/>
<evidence type="ECO:0000256" key="3">
    <source>
        <dbReference type="ARBA" id="ARBA00022833"/>
    </source>
</evidence>
<evidence type="ECO:0000313" key="8">
    <source>
        <dbReference type="Proteomes" id="UP000243579"/>
    </source>
</evidence>
<dbReference type="SMART" id="SM00064">
    <property type="entry name" value="FYVE"/>
    <property type="match status" value="1"/>
</dbReference>
<dbReference type="PANTHER" id="PTHR13510:SF44">
    <property type="entry name" value="RABENOSYN-5"/>
    <property type="match status" value="1"/>
</dbReference>